<feature type="region of interest" description="Disordered" evidence="1">
    <location>
        <begin position="398"/>
        <end position="418"/>
    </location>
</feature>
<sequence>MSAQRSLQDLKELSVMNLNIESRKRVNMLINFLKMGNSQLSENIESLINLVETERTNKMKQLSKEQTQEHDSPNGSPISNHSDNDNNDDDNLDQLPIQQVKNEIVTTVKKIVNVVSKVSANSLPEPARSHVREMLLKLPSNWAMMFEQQLQLQQEKEKNQTDNVSDSDTDDDDDFDNDDNDNQSDVASVDTQYEDSVEEQKSTVALSSSSPLPASVSSSSSPSGNGGSSPTRRPQRKQHIAQRLLMNLFKYKPKQPVSNSPPRSFSALSSFSAHTQSQAQVNKLKSRSSASSIKSLTDSSPEERSWFRRTIKKQIQNNDPNGKILILCQESLDMINSIIKFCNDNLQKAEMWNLKEHEKLSFELVNKLQYMNNAYSGSEQGQAGDSVAGQRQVLPSAVGPSSLSGQVSGGASSTSLPALQDVTKNPAINNLI</sequence>
<dbReference type="InterPro" id="IPR013927">
    <property type="entry name" value="TF_Opi1_Ccg-8"/>
</dbReference>
<dbReference type="GO" id="GO:0030968">
    <property type="term" value="P:endoplasmic reticulum unfolded protein response"/>
    <property type="evidence" value="ECO:0007669"/>
    <property type="project" value="TreeGrafter"/>
</dbReference>
<organism evidence="2 3">
    <name type="scientific">Ambrosiozyma monospora</name>
    <name type="common">Yeast</name>
    <name type="synonym">Endomycopsis monosporus</name>
    <dbReference type="NCBI Taxonomy" id="43982"/>
    <lineage>
        <taxon>Eukaryota</taxon>
        <taxon>Fungi</taxon>
        <taxon>Dikarya</taxon>
        <taxon>Ascomycota</taxon>
        <taxon>Saccharomycotina</taxon>
        <taxon>Pichiomycetes</taxon>
        <taxon>Pichiales</taxon>
        <taxon>Pichiaceae</taxon>
        <taxon>Ambrosiozyma</taxon>
    </lineage>
</organism>
<dbReference type="Proteomes" id="UP001165063">
    <property type="component" value="Unassembled WGS sequence"/>
</dbReference>
<feature type="compositionally biased region" description="Low complexity" evidence="1">
    <location>
        <begin position="202"/>
        <end position="232"/>
    </location>
</feature>
<dbReference type="PANTHER" id="PTHR38406">
    <property type="entry name" value="TRANSCRIPTIONAL REPRESSOR OPI1"/>
    <property type="match status" value="1"/>
</dbReference>
<gene>
    <name evidence="2" type="ORF">Amon01_000546100</name>
</gene>
<dbReference type="GO" id="GO:0005783">
    <property type="term" value="C:endoplasmic reticulum"/>
    <property type="evidence" value="ECO:0007669"/>
    <property type="project" value="TreeGrafter"/>
</dbReference>
<feature type="region of interest" description="Disordered" evidence="1">
    <location>
        <begin position="152"/>
        <end position="238"/>
    </location>
</feature>
<dbReference type="OrthoDB" id="2441642at2759"/>
<evidence type="ECO:0000256" key="1">
    <source>
        <dbReference type="SAM" id="MobiDB-lite"/>
    </source>
</evidence>
<proteinExistence type="predicted"/>
<feature type="compositionally biased region" description="Basic and acidic residues" evidence="1">
    <location>
        <begin position="59"/>
        <end position="72"/>
    </location>
</feature>
<evidence type="ECO:0000313" key="2">
    <source>
        <dbReference type="EMBL" id="GMG39582.1"/>
    </source>
</evidence>
<dbReference type="GO" id="GO:0006357">
    <property type="term" value="P:regulation of transcription by RNA polymerase II"/>
    <property type="evidence" value="ECO:0007669"/>
    <property type="project" value="TreeGrafter"/>
</dbReference>
<dbReference type="EMBL" id="BSXU01003030">
    <property type="protein sequence ID" value="GMG39582.1"/>
    <property type="molecule type" value="Genomic_DNA"/>
</dbReference>
<evidence type="ECO:0000313" key="3">
    <source>
        <dbReference type="Proteomes" id="UP001165063"/>
    </source>
</evidence>
<dbReference type="Pfam" id="PF08618">
    <property type="entry name" value="Opi1"/>
    <property type="match status" value="1"/>
</dbReference>
<feature type="region of interest" description="Disordered" evidence="1">
    <location>
        <begin position="279"/>
        <end position="304"/>
    </location>
</feature>
<feature type="region of interest" description="Disordered" evidence="1">
    <location>
        <begin position="59"/>
        <end position="93"/>
    </location>
</feature>
<reference evidence="2" key="1">
    <citation type="submission" date="2023-04" db="EMBL/GenBank/DDBJ databases">
        <title>Ambrosiozyma monospora NBRC 1965.</title>
        <authorList>
            <person name="Ichikawa N."/>
            <person name="Sato H."/>
            <person name="Tonouchi N."/>
        </authorList>
    </citation>
    <scope>NUCLEOTIDE SEQUENCE</scope>
    <source>
        <strain evidence="2">NBRC 1965</strain>
    </source>
</reference>
<comment type="caution">
    <text evidence="2">The sequence shown here is derived from an EMBL/GenBank/DDBJ whole genome shotgun (WGS) entry which is preliminary data.</text>
</comment>
<protein>
    <submittedName>
        <fullName evidence="2">Unnamed protein product</fullName>
    </submittedName>
</protein>
<accession>A0A9W6Z2Z7</accession>
<keyword evidence="3" id="KW-1185">Reference proteome</keyword>
<dbReference type="AlphaFoldDB" id="A0A9W6Z2Z7"/>
<dbReference type="GO" id="GO:0005634">
    <property type="term" value="C:nucleus"/>
    <property type="evidence" value="ECO:0007669"/>
    <property type="project" value="TreeGrafter"/>
</dbReference>
<name>A0A9W6Z2Z7_AMBMO</name>
<feature type="compositionally biased region" description="Acidic residues" evidence="1">
    <location>
        <begin position="165"/>
        <end position="182"/>
    </location>
</feature>
<dbReference type="GO" id="GO:0008654">
    <property type="term" value="P:phospholipid biosynthetic process"/>
    <property type="evidence" value="ECO:0007669"/>
    <property type="project" value="TreeGrafter"/>
</dbReference>
<dbReference type="GO" id="GO:0003714">
    <property type="term" value="F:transcription corepressor activity"/>
    <property type="evidence" value="ECO:0007669"/>
    <property type="project" value="InterPro"/>
</dbReference>
<feature type="compositionally biased region" description="Polar residues" evidence="1">
    <location>
        <begin position="399"/>
        <end position="418"/>
    </location>
</feature>
<dbReference type="PANTHER" id="PTHR38406:SF1">
    <property type="entry name" value="TRANSCRIPTIONAL REPRESSOR OPI1"/>
    <property type="match status" value="1"/>
</dbReference>